<dbReference type="InterPro" id="IPR036850">
    <property type="entry name" value="NDK-like_dom_sf"/>
</dbReference>
<evidence type="ECO:0000256" key="2">
    <source>
        <dbReference type="ARBA" id="ARBA00008142"/>
    </source>
</evidence>
<evidence type="ECO:0000256" key="9">
    <source>
        <dbReference type="ARBA" id="ARBA00022840"/>
    </source>
</evidence>
<evidence type="ECO:0000256" key="4">
    <source>
        <dbReference type="ARBA" id="ARBA00017632"/>
    </source>
</evidence>
<comment type="similarity">
    <text evidence="2 12 13">Belongs to the NDK family.</text>
</comment>
<dbReference type="EMBL" id="MHIM01000006">
    <property type="protein sequence ID" value="OGY53029.1"/>
    <property type="molecule type" value="Genomic_DNA"/>
</dbReference>
<dbReference type="AlphaFoldDB" id="A0A1G1YL54"/>
<accession>A0A1G1YL54</accession>
<dbReference type="GO" id="GO:0004550">
    <property type="term" value="F:nucleoside diphosphate kinase activity"/>
    <property type="evidence" value="ECO:0007669"/>
    <property type="project" value="UniProtKB-EC"/>
</dbReference>
<dbReference type="GO" id="GO:0046872">
    <property type="term" value="F:metal ion binding"/>
    <property type="evidence" value="ECO:0007669"/>
    <property type="project" value="UniProtKB-KW"/>
</dbReference>
<evidence type="ECO:0000256" key="12">
    <source>
        <dbReference type="PROSITE-ProRule" id="PRU00706"/>
    </source>
</evidence>
<evidence type="ECO:0000256" key="6">
    <source>
        <dbReference type="ARBA" id="ARBA00022723"/>
    </source>
</evidence>
<gene>
    <name evidence="15" type="ORF">A3A02_02895</name>
</gene>
<evidence type="ECO:0000256" key="1">
    <source>
        <dbReference type="ARBA" id="ARBA00001946"/>
    </source>
</evidence>
<feature type="domain" description="Nucleoside diphosphate kinase-like" evidence="14">
    <location>
        <begin position="5"/>
        <end position="156"/>
    </location>
</feature>
<dbReference type="PRINTS" id="PR01243">
    <property type="entry name" value="NUCDPKINASE"/>
</dbReference>
<dbReference type="InterPro" id="IPR034907">
    <property type="entry name" value="NDK-like_dom"/>
</dbReference>
<keyword evidence="9" id="KW-0067">ATP-binding</keyword>
<dbReference type="PROSITE" id="PS51374">
    <property type="entry name" value="NDPK_LIKE"/>
    <property type="match status" value="1"/>
</dbReference>
<dbReference type="GO" id="GO:0006228">
    <property type="term" value="P:UTP biosynthetic process"/>
    <property type="evidence" value="ECO:0007669"/>
    <property type="project" value="InterPro"/>
</dbReference>
<dbReference type="CDD" id="cd04413">
    <property type="entry name" value="NDPk_I"/>
    <property type="match status" value="1"/>
</dbReference>
<evidence type="ECO:0000256" key="5">
    <source>
        <dbReference type="ARBA" id="ARBA00022679"/>
    </source>
</evidence>
<dbReference type="FunFam" id="3.30.70.141:FF:000003">
    <property type="entry name" value="Nucleoside diphosphate kinase"/>
    <property type="match status" value="1"/>
</dbReference>
<reference evidence="15 16" key="1">
    <citation type="journal article" date="2016" name="Nat. Commun.">
        <title>Thousands of microbial genomes shed light on interconnected biogeochemical processes in an aquifer system.</title>
        <authorList>
            <person name="Anantharaman K."/>
            <person name="Brown C.T."/>
            <person name="Hug L.A."/>
            <person name="Sharon I."/>
            <person name="Castelle C.J."/>
            <person name="Probst A.J."/>
            <person name="Thomas B.C."/>
            <person name="Singh A."/>
            <person name="Wilkins M.J."/>
            <person name="Karaoz U."/>
            <person name="Brodie E.L."/>
            <person name="Williams K.H."/>
            <person name="Hubbard S.S."/>
            <person name="Banfield J.F."/>
        </authorList>
    </citation>
    <scope>NUCLEOTIDE SEQUENCE [LARGE SCALE GENOMIC DNA]</scope>
</reference>
<dbReference type="GO" id="GO:0006183">
    <property type="term" value="P:GTP biosynthetic process"/>
    <property type="evidence" value="ECO:0007669"/>
    <property type="project" value="InterPro"/>
</dbReference>
<evidence type="ECO:0000256" key="13">
    <source>
        <dbReference type="RuleBase" id="RU004011"/>
    </source>
</evidence>
<keyword evidence="6" id="KW-0479">Metal-binding</keyword>
<evidence type="ECO:0000256" key="3">
    <source>
        <dbReference type="ARBA" id="ARBA00012966"/>
    </source>
</evidence>
<evidence type="ECO:0000256" key="8">
    <source>
        <dbReference type="ARBA" id="ARBA00022777"/>
    </source>
</evidence>
<evidence type="ECO:0000259" key="14">
    <source>
        <dbReference type="SMART" id="SM00562"/>
    </source>
</evidence>
<keyword evidence="11" id="KW-0546">Nucleotide metabolism</keyword>
<sequence>MKETIERTLVLLKPDAVKRGLLGEIITRFEKAGLKIVAMKLKWVEVEKAKKHYTEDISIRRGEKVRKVLLDFIITGPVLALVIEGVEAIENVRLMAGDTEPKSALPGTIRGDYSHVSYRHADLENKAVENIIHASSNKADAQREIYLWFNEDEIYDYQTVHEAHTF</sequence>
<keyword evidence="5" id="KW-0808">Transferase</keyword>
<dbReference type="Proteomes" id="UP000177376">
    <property type="component" value="Unassembled WGS sequence"/>
</dbReference>
<dbReference type="Pfam" id="PF00334">
    <property type="entry name" value="NDK"/>
    <property type="match status" value="1"/>
</dbReference>
<keyword evidence="8 15" id="KW-0418">Kinase</keyword>
<dbReference type="InterPro" id="IPR001564">
    <property type="entry name" value="Nucleoside_diP_kinase"/>
</dbReference>
<evidence type="ECO:0000313" key="15">
    <source>
        <dbReference type="EMBL" id="OGY53029.1"/>
    </source>
</evidence>
<dbReference type="GO" id="GO:0005524">
    <property type="term" value="F:ATP binding"/>
    <property type="evidence" value="ECO:0007669"/>
    <property type="project" value="UniProtKB-KW"/>
</dbReference>
<name>A0A1G1YL54_9BACT</name>
<protein>
    <recommendedName>
        <fullName evidence="4">Nucleoside diphosphate kinase</fullName>
        <ecNumber evidence="3">2.7.4.6</ecNumber>
    </recommendedName>
</protein>
<dbReference type="GO" id="GO:0006241">
    <property type="term" value="P:CTP biosynthetic process"/>
    <property type="evidence" value="ECO:0007669"/>
    <property type="project" value="InterPro"/>
</dbReference>
<comment type="caution">
    <text evidence="12">Lacks conserved residue(s) required for the propagation of feature annotation.</text>
</comment>
<evidence type="ECO:0000256" key="7">
    <source>
        <dbReference type="ARBA" id="ARBA00022741"/>
    </source>
</evidence>
<keyword evidence="7" id="KW-0547">Nucleotide-binding</keyword>
<comment type="cofactor">
    <cofactor evidence="1">
        <name>Mg(2+)</name>
        <dbReference type="ChEBI" id="CHEBI:18420"/>
    </cofactor>
</comment>
<dbReference type="EC" id="2.7.4.6" evidence="3"/>
<organism evidence="15 16">
    <name type="scientific">Candidatus Buchananbacteria bacterium RIFCSPLOWO2_01_FULL_39_33</name>
    <dbReference type="NCBI Taxonomy" id="1797543"/>
    <lineage>
        <taxon>Bacteria</taxon>
        <taxon>Candidatus Buchananiibacteriota</taxon>
    </lineage>
</organism>
<comment type="caution">
    <text evidence="15">The sequence shown here is derived from an EMBL/GenBank/DDBJ whole genome shotgun (WGS) entry which is preliminary data.</text>
</comment>
<dbReference type="SUPFAM" id="SSF54919">
    <property type="entry name" value="Nucleoside diphosphate kinase, NDK"/>
    <property type="match status" value="1"/>
</dbReference>
<dbReference type="Gene3D" id="3.30.70.141">
    <property type="entry name" value="Nucleoside diphosphate kinase-like domain"/>
    <property type="match status" value="1"/>
</dbReference>
<evidence type="ECO:0000256" key="10">
    <source>
        <dbReference type="ARBA" id="ARBA00022842"/>
    </source>
</evidence>
<dbReference type="SMART" id="SM00562">
    <property type="entry name" value="NDK"/>
    <property type="match status" value="1"/>
</dbReference>
<evidence type="ECO:0000256" key="11">
    <source>
        <dbReference type="ARBA" id="ARBA00023080"/>
    </source>
</evidence>
<dbReference type="PANTHER" id="PTHR11349">
    <property type="entry name" value="NUCLEOSIDE DIPHOSPHATE KINASE"/>
    <property type="match status" value="1"/>
</dbReference>
<keyword evidence="10" id="KW-0460">Magnesium</keyword>
<proteinExistence type="inferred from homology"/>
<evidence type="ECO:0000313" key="16">
    <source>
        <dbReference type="Proteomes" id="UP000177376"/>
    </source>
</evidence>